<feature type="transmembrane region" description="Helical" evidence="9">
    <location>
        <begin position="245"/>
        <end position="263"/>
    </location>
</feature>
<dbReference type="SMART" id="SM00382">
    <property type="entry name" value="AAA"/>
    <property type="match status" value="1"/>
</dbReference>
<feature type="transmembrane region" description="Helical" evidence="9">
    <location>
        <begin position="12"/>
        <end position="32"/>
    </location>
</feature>
<dbReference type="Pfam" id="PF00005">
    <property type="entry name" value="ABC_tran"/>
    <property type="match status" value="1"/>
</dbReference>
<feature type="transmembrane region" description="Helical" evidence="9">
    <location>
        <begin position="52"/>
        <end position="79"/>
    </location>
</feature>
<proteinExistence type="predicted"/>
<feature type="transmembrane region" description="Helical" evidence="9">
    <location>
        <begin position="275"/>
        <end position="296"/>
    </location>
</feature>
<comment type="caution">
    <text evidence="12">The sequence shown here is derived from an EMBL/GenBank/DDBJ whole genome shotgun (WGS) entry which is preliminary data.</text>
</comment>
<keyword evidence="3" id="KW-1003">Cell membrane</keyword>
<accession>A0A7C3RK63</accession>
<keyword evidence="5" id="KW-0547">Nucleotide-binding</keyword>
<evidence type="ECO:0000313" key="12">
    <source>
        <dbReference type="EMBL" id="HFX13103.1"/>
    </source>
</evidence>
<keyword evidence="6 12" id="KW-0067">ATP-binding</keyword>
<dbReference type="GO" id="GO:0005886">
    <property type="term" value="C:plasma membrane"/>
    <property type="evidence" value="ECO:0007669"/>
    <property type="project" value="UniProtKB-SubCell"/>
</dbReference>
<name>A0A7C3RK63_DICTH</name>
<dbReference type="InterPro" id="IPR036640">
    <property type="entry name" value="ABC1_TM_sf"/>
</dbReference>
<evidence type="ECO:0000256" key="4">
    <source>
        <dbReference type="ARBA" id="ARBA00022692"/>
    </source>
</evidence>
<dbReference type="CDD" id="cd18548">
    <property type="entry name" value="ABC_6TM_Tm287_like"/>
    <property type="match status" value="1"/>
</dbReference>
<dbReference type="EMBL" id="DTIN01000009">
    <property type="protein sequence ID" value="HFX13103.1"/>
    <property type="molecule type" value="Genomic_DNA"/>
</dbReference>
<protein>
    <submittedName>
        <fullName evidence="12">ABC transporter ATP-binding protein</fullName>
    </submittedName>
</protein>
<dbReference type="InterPro" id="IPR003593">
    <property type="entry name" value="AAA+_ATPase"/>
</dbReference>
<dbReference type="Pfam" id="PF00664">
    <property type="entry name" value="ABC_membrane"/>
    <property type="match status" value="1"/>
</dbReference>
<dbReference type="InterPro" id="IPR027417">
    <property type="entry name" value="P-loop_NTPase"/>
</dbReference>
<evidence type="ECO:0000256" key="5">
    <source>
        <dbReference type="ARBA" id="ARBA00022741"/>
    </source>
</evidence>
<keyword evidence="7 9" id="KW-1133">Transmembrane helix</keyword>
<evidence type="ECO:0000256" key="3">
    <source>
        <dbReference type="ARBA" id="ARBA00022475"/>
    </source>
</evidence>
<evidence type="ECO:0000256" key="8">
    <source>
        <dbReference type="ARBA" id="ARBA00023136"/>
    </source>
</evidence>
<feature type="transmembrane region" description="Helical" evidence="9">
    <location>
        <begin position="133"/>
        <end position="151"/>
    </location>
</feature>
<dbReference type="InterPro" id="IPR011527">
    <property type="entry name" value="ABC1_TM_dom"/>
</dbReference>
<dbReference type="GO" id="GO:0005524">
    <property type="term" value="F:ATP binding"/>
    <property type="evidence" value="ECO:0007669"/>
    <property type="project" value="UniProtKB-KW"/>
</dbReference>
<reference evidence="12" key="1">
    <citation type="journal article" date="2020" name="mSystems">
        <title>Genome- and Community-Level Interaction Insights into Carbon Utilization and Element Cycling Functions of Hydrothermarchaeota in Hydrothermal Sediment.</title>
        <authorList>
            <person name="Zhou Z."/>
            <person name="Liu Y."/>
            <person name="Xu W."/>
            <person name="Pan J."/>
            <person name="Luo Z.H."/>
            <person name="Li M."/>
        </authorList>
    </citation>
    <scope>NUCLEOTIDE SEQUENCE [LARGE SCALE GENOMIC DNA]</scope>
    <source>
        <strain evidence="12">SpSt-81</strain>
    </source>
</reference>
<dbReference type="PANTHER" id="PTHR43394:SF1">
    <property type="entry name" value="ATP-BINDING CASSETTE SUB-FAMILY B MEMBER 10, MITOCHONDRIAL"/>
    <property type="match status" value="1"/>
</dbReference>
<dbReference type="InterPro" id="IPR039421">
    <property type="entry name" value="Type_1_exporter"/>
</dbReference>
<gene>
    <name evidence="12" type="ORF">ENW00_02955</name>
</gene>
<comment type="subcellular location">
    <subcellularLocation>
        <location evidence="1">Cell membrane</location>
        <topology evidence="1">Multi-pass membrane protein</topology>
    </subcellularLocation>
</comment>
<dbReference type="PROSITE" id="PS50893">
    <property type="entry name" value="ABC_TRANSPORTER_2"/>
    <property type="match status" value="1"/>
</dbReference>
<dbReference type="Gene3D" id="3.40.50.300">
    <property type="entry name" value="P-loop containing nucleotide triphosphate hydrolases"/>
    <property type="match status" value="1"/>
</dbReference>
<dbReference type="PROSITE" id="PS50929">
    <property type="entry name" value="ABC_TM1F"/>
    <property type="match status" value="1"/>
</dbReference>
<dbReference type="PROSITE" id="PS00211">
    <property type="entry name" value="ABC_TRANSPORTER_1"/>
    <property type="match status" value="1"/>
</dbReference>
<evidence type="ECO:0000256" key="2">
    <source>
        <dbReference type="ARBA" id="ARBA00022448"/>
    </source>
</evidence>
<feature type="transmembrane region" description="Helical" evidence="9">
    <location>
        <begin position="220"/>
        <end position="239"/>
    </location>
</feature>
<feature type="transmembrane region" description="Helical" evidence="9">
    <location>
        <begin position="157"/>
        <end position="174"/>
    </location>
</feature>
<dbReference type="PANTHER" id="PTHR43394">
    <property type="entry name" value="ATP-DEPENDENT PERMEASE MDL1, MITOCHONDRIAL"/>
    <property type="match status" value="1"/>
</dbReference>
<dbReference type="InterPro" id="IPR003439">
    <property type="entry name" value="ABC_transporter-like_ATP-bd"/>
</dbReference>
<evidence type="ECO:0000256" key="9">
    <source>
        <dbReference type="SAM" id="Phobius"/>
    </source>
</evidence>
<dbReference type="InterPro" id="IPR017871">
    <property type="entry name" value="ABC_transporter-like_CS"/>
</dbReference>
<sequence length="577" mass="65331">MKKLIKYLKPYTLFAILAPIFMLIEVICDLYQPTLLAHIVDNGILKNNFSLILNTGLIMLGIAFIGMIGGVGCTVFSSLASQYFGRDLRNELFKRVQKFSFKNIDKFHTSSLITRLTNDVNQVQTLVMMSLRIMVRAPLLFIGGIIMALSLNKSLSVIFLFSIPILILTFLVIMKKSFPLFGEIQKRIDYMNNVVRENLVGIRVVRAFRREDYEKERFRYANSLLMNAVIKAVMLLIIAMPLFMLVMNFSILGLLWFGGLLVNRGSMKVGEVMAYINYIGQIMFSLMMIGNILMFVSRASASASRVIEVLEEKIDIQSKENADKNPISEGKIKFEHVYFSYSNKEEYVLKDINFEVNPGEVIGIIGTTGSGKSTLVNLIPRLYDISSGRILIDGKDIRDMDIKILRDAISMVPQETILFSGTIRENICWGREDANEEEIINAAKIAQAHEFIIRLPQGYDTVIGERGVTLSGGQKQRIAIARALVRKPKILILDDATSAVDFVTEQKIIHGVREIIRNCTTFIVAQRISTMMNVDKIIVLDKGVIVGFGSHSELLKENNFYREIYKSQIDEEVMRYA</sequence>
<dbReference type="Gene3D" id="1.20.1560.10">
    <property type="entry name" value="ABC transporter type 1, transmembrane domain"/>
    <property type="match status" value="1"/>
</dbReference>
<dbReference type="AlphaFoldDB" id="A0A7C3RK63"/>
<dbReference type="FunFam" id="1.20.1560.10:FF:000040">
    <property type="entry name" value="Multidrug ABC transporter ATP-binding protein"/>
    <property type="match status" value="1"/>
</dbReference>
<keyword evidence="2" id="KW-0813">Transport</keyword>
<dbReference type="GO" id="GO:0015421">
    <property type="term" value="F:ABC-type oligopeptide transporter activity"/>
    <property type="evidence" value="ECO:0007669"/>
    <property type="project" value="TreeGrafter"/>
</dbReference>
<organism evidence="12">
    <name type="scientific">Dictyoglomus thermophilum</name>
    <dbReference type="NCBI Taxonomy" id="14"/>
    <lineage>
        <taxon>Bacteria</taxon>
        <taxon>Pseudomonadati</taxon>
        <taxon>Dictyoglomota</taxon>
        <taxon>Dictyoglomia</taxon>
        <taxon>Dictyoglomales</taxon>
        <taxon>Dictyoglomaceae</taxon>
        <taxon>Dictyoglomus</taxon>
    </lineage>
</organism>
<evidence type="ECO:0000256" key="1">
    <source>
        <dbReference type="ARBA" id="ARBA00004651"/>
    </source>
</evidence>
<evidence type="ECO:0000259" key="10">
    <source>
        <dbReference type="PROSITE" id="PS50893"/>
    </source>
</evidence>
<evidence type="ECO:0000256" key="6">
    <source>
        <dbReference type="ARBA" id="ARBA00022840"/>
    </source>
</evidence>
<dbReference type="GO" id="GO:0016887">
    <property type="term" value="F:ATP hydrolysis activity"/>
    <property type="evidence" value="ECO:0007669"/>
    <property type="project" value="InterPro"/>
</dbReference>
<feature type="domain" description="ABC transporter" evidence="10">
    <location>
        <begin position="332"/>
        <end position="567"/>
    </location>
</feature>
<evidence type="ECO:0000256" key="7">
    <source>
        <dbReference type="ARBA" id="ARBA00022989"/>
    </source>
</evidence>
<evidence type="ECO:0000259" key="11">
    <source>
        <dbReference type="PROSITE" id="PS50929"/>
    </source>
</evidence>
<keyword evidence="8 9" id="KW-0472">Membrane</keyword>
<dbReference type="SUPFAM" id="SSF52540">
    <property type="entry name" value="P-loop containing nucleoside triphosphate hydrolases"/>
    <property type="match status" value="1"/>
</dbReference>
<feature type="domain" description="ABC transmembrane type-1" evidence="11">
    <location>
        <begin position="16"/>
        <end position="298"/>
    </location>
</feature>
<dbReference type="SUPFAM" id="SSF90123">
    <property type="entry name" value="ABC transporter transmembrane region"/>
    <property type="match status" value="1"/>
</dbReference>
<dbReference type="FunFam" id="3.40.50.300:FF:000221">
    <property type="entry name" value="Multidrug ABC transporter ATP-binding protein"/>
    <property type="match status" value="1"/>
</dbReference>
<keyword evidence="4 9" id="KW-0812">Transmembrane</keyword>